<dbReference type="PANTHER" id="PTHR23514:SF16">
    <property type="entry name" value="TRANSPORTER, PUTATIVE (AFU_ORTHOLOGUE AFUA_2G17270)-RELATED"/>
    <property type="match status" value="1"/>
</dbReference>
<feature type="domain" description="Major facilitator superfamily (MFS) profile" evidence="6">
    <location>
        <begin position="50"/>
        <end position="342"/>
    </location>
</feature>
<dbReference type="InterPro" id="IPR011701">
    <property type="entry name" value="MFS"/>
</dbReference>
<keyword evidence="2 5" id="KW-0812">Transmembrane</keyword>
<feature type="transmembrane region" description="Helical" evidence="5">
    <location>
        <begin position="325"/>
        <end position="341"/>
    </location>
</feature>
<feature type="transmembrane region" description="Helical" evidence="5">
    <location>
        <begin position="54"/>
        <end position="76"/>
    </location>
</feature>
<name>A0ABP0B087_9PEZI</name>
<reference evidence="7 8" key="1">
    <citation type="submission" date="2024-01" db="EMBL/GenBank/DDBJ databases">
        <authorList>
            <person name="Allen C."/>
            <person name="Tagirdzhanova G."/>
        </authorList>
    </citation>
    <scope>NUCLEOTIDE SEQUENCE [LARGE SCALE GENOMIC DNA]</scope>
</reference>
<accession>A0ABP0B087</accession>
<feature type="transmembrane region" description="Helical" evidence="5">
    <location>
        <begin position="174"/>
        <end position="199"/>
    </location>
</feature>
<evidence type="ECO:0000256" key="2">
    <source>
        <dbReference type="ARBA" id="ARBA00022692"/>
    </source>
</evidence>
<evidence type="ECO:0000256" key="3">
    <source>
        <dbReference type="ARBA" id="ARBA00022989"/>
    </source>
</evidence>
<feature type="transmembrane region" description="Helical" evidence="5">
    <location>
        <begin position="136"/>
        <end position="153"/>
    </location>
</feature>
<proteinExistence type="predicted"/>
<dbReference type="InterPro" id="IPR036259">
    <property type="entry name" value="MFS_trans_sf"/>
</dbReference>
<feature type="transmembrane region" description="Helical" evidence="5">
    <location>
        <begin position="296"/>
        <end position="313"/>
    </location>
</feature>
<evidence type="ECO:0000313" key="7">
    <source>
        <dbReference type="EMBL" id="CAK7212965.1"/>
    </source>
</evidence>
<feature type="transmembrane region" description="Helical" evidence="5">
    <location>
        <begin position="205"/>
        <end position="225"/>
    </location>
</feature>
<dbReference type="EMBL" id="CAWUHC010000009">
    <property type="protein sequence ID" value="CAK7212965.1"/>
    <property type="molecule type" value="Genomic_DNA"/>
</dbReference>
<organism evidence="7 8">
    <name type="scientific">Sporothrix bragantina</name>
    <dbReference type="NCBI Taxonomy" id="671064"/>
    <lineage>
        <taxon>Eukaryota</taxon>
        <taxon>Fungi</taxon>
        <taxon>Dikarya</taxon>
        <taxon>Ascomycota</taxon>
        <taxon>Pezizomycotina</taxon>
        <taxon>Sordariomycetes</taxon>
        <taxon>Sordariomycetidae</taxon>
        <taxon>Ophiostomatales</taxon>
        <taxon>Ophiostomataceae</taxon>
        <taxon>Sporothrix</taxon>
    </lineage>
</organism>
<comment type="subcellular location">
    <subcellularLocation>
        <location evidence="1">Membrane</location>
        <topology evidence="1">Multi-pass membrane protein</topology>
    </subcellularLocation>
</comment>
<feature type="transmembrane region" description="Helical" evidence="5">
    <location>
        <begin position="110"/>
        <end position="130"/>
    </location>
</feature>
<evidence type="ECO:0000256" key="4">
    <source>
        <dbReference type="ARBA" id="ARBA00023136"/>
    </source>
</evidence>
<gene>
    <name evidence="7" type="ORF">SBRCBS47491_001642</name>
</gene>
<dbReference type="Gene3D" id="1.20.1250.20">
    <property type="entry name" value="MFS general substrate transporter like domains"/>
    <property type="match status" value="2"/>
</dbReference>
<dbReference type="PROSITE" id="PS50850">
    <property type="entry name" value="MFS"/>
    <property type="match status" value="1"/>
</dbReference>
<dbReference type="SUPFAM" id="SSF103473">
    <property type="entry name" value="MFS general substrate transporter"/>
    <property type="match status" value="1"/>
</dbReference>
<protein>
    <recommendedName>
        <fullName evidence="6">Major facilitator superfamily (MFS) profile domain-containing protein</fullName>
    </recommendedName>
</protein>
<dbReference type="InterPro" id="IPR020846">
    <property type="entry name" value="MFS_dom"/>
</dbReference>
<dbReference type="Pfam" id="PF07690">
    <property type="entry name" value="MFS_1"/>
    <property type="match status" value="1"/>
</dbReference>
<evidence type="ECO:0000259" key="6">
    <source>
        <dbReference type="PROSITE" id="PS50850"/>
    </source>
</evidence>
<keyword evidence="4 5" id="KW-0472">Membrane</keyword>
<dbReference type="InterPro" id="IPR051788">
    <property type="entry name" value="MFS_Transporter"/>
</dbReference>
<evidence type="ECO:0000313" key="8">
    <source>
        <dbReference type="Proteomes" id="UP001642406"/>
    </source>
</evidence>
<feature type="transmembrane region" description="Helical" evidence="5">
    <location>
        <begin position="259"/>
        <end position="276"/>
    </location>
</feature>
<evidence type="ECO:0000256" key="1">
    <source>
        <dbReference type="ARBA" id="ARBA00004141"/>
    </source>
</evidence>
<keyword evidence="8" id="KW-1185">Reference proteome</keyword>
<comment type="caution">
    <text evidence="7">The sequence shown here is derived from an EMBL/GenBank/DDBJ whole genome shotgun (WGS) entry which is preliminary data.</text>
</comment>
<evidence type="ECO:0000256" key="5">
    <source>
        <dbReference type="SAM" id="Phobius"/>
    </source>
</evidence>
<feature type="transmembrane region" description="Helical" evidence="5">
    <location>
        <begin position="82"/>
        <end position="103"/>
    </location>
</feature>
<sequence>MSMTATQTQQKGISLSTIDNNLPETRSQYDTVTATTSTGTQAAHRATQIKMISAGFSFFVAGINDGSIGTLVPYLIQDYGINTAIASSVYGANFMGWFVAALSNTHLCQYLSLGSMLFLGAALQVLAPALRAWRPPFPLFVASFLFSSLGQAYQDTHGNTFVAGGARPETAHRWLAFIHAMYAAGMFCGPFVSTAVASADTRWYLFYYFPLGLGIFNVCLVAFAFRDMIALKRPVPAAAVPGSLSAREQVKTALKNKSVWLLSLFYFFFLGASVTASGWTVDYLVVVRDGDISKMGYVQAGFSGGALLGRLLLAEPTHRFGTRKMVSIYTIAAIGLQLLFWL</sequence>
<dbReference type="PANTHER" id="PTHR23514">
    <property type="entry name" value="BYPASS OF STOP CODON PROTEIN 6"/>
    <property type="match status" value="1"/>
</dbReference>
<dbReference type="Proteomes" id="UP001642406">
    <property type="component" value="Unassembled WGS sequence"/>
</dbReference>
<keyword evidence="3 5" id="KW-1133">Transmembrane helix</keyword>